<dbReference type="AlphaFoldDB" id="A0A7Y6NLY7"/>
<dbReference type="InterPro" id="IPR011765">
    <property type="entry name" value="Pept_M16_N"/>
</dbReference>
<keyword evidence="7" id="KW-1185">Reference proteome</keyword>
<organism evidence="6 7">
    <name type="scientific">Piscinibacter koreensis</name>
    <dbReference type="NCBI Taxonomy" id="2742824"/>
    <lineage>
        <taxon>Bacteria</taxon>
        <taxon>Pseudomonadati</taxon>
        <taxon>Pseudomonadota</taxon>
        <taxon>Betaproteobacteria</taxon>
        <taxon>Burkholderiales</taxon>
        <taxon>Sphaerotilaceae</taxon>
        <taxon>Piscinibacter</taxon>
    </lineage>
</organism>
<dbReference type="Proteomes" id="UP000529637">
    <property type="component" value="Unassembled WGS sequence"/>
</dbReference>
<evidence type="ECO:0000313" key="7">
    <source>
        <dbReference type="Proteomes" id="UP000529637"/>
    </source>
</evidence>
<evidence type="ECO:0000256" key="1">
    <source>
        <dbReference type="ARBA" id="ARBA00001947"/>
    </source>
</evidence>
<dbReference type="InterPro" id="IPR007863">
    <property type="entry name" value="Peptidase_M16_C"/>
</dbReference>
<dbReference type="PANTHER" id="PTHR11851:SF49">
    <property type="entry name" value="MITOCHONDRIAL-PROCESSING PEPTIDASE SUBUNIT ALPHA"/>
    <property type="match status" value="1"/>
</dbReference>
<dbReference type="PROSITE" id="PS00143">
    <property type="entry name" value="INSULINASE"/>
    <property type="match status" value="1"/>
</dbReference>
<comment type="similarity">
    <text evidence="2 3">Belongs to the peptidase M16 family.</text>
</comment>
<sequence>MTFSPDSDLRVATLGNGVRVVAMRLPHVETASASVFVRAGSQHEGSRDNGISHVVEHMAFKGTATRDCQTINLDAERLGADVNAHTDKDHTAFHMSGLARDAGAFVRMLADIVLNSTFPAVELERERDVILHEYAEDEDDALATAFKLFDKMCFGSHPLAQPVIGLRRNIERFSRDELLGYVASRYSAPNVVVGVAGNIDPDALVREADAAFGAMKGGAVNAVEAATYVGGVAARRQPGFSQTHVVLGFPLPPQGADDHAGAVAAALFGEGMSSPLLDQIRERRGLAYYASCSADVMELGGQFVIEATTAPEHLDAYIVEVGRLLAQHAGHVDPVGLARARNQIAVRLLRADERPLRRLENAAQNLFVHGRVRARTELIERLDAVTAEDVRRAFETMLAAPPALAIAGKLGKLPAARYADVLAGALGRRASPAPVAPLAKAA</sequence>
<dbReference type="Gene3D" id="3.30.830.10">
    <property type="entry name" value="Metalloenzyme, LuxS/M16 peptidase-like"/>
    <property type="match status" value="2"/>
</dbReference>
<dbReference type="PANTHER" id="PTHR11851">
    <property type="entry name" value="METALLOPROTEASE"/>
    <property type="match status" value="1"/>
</dbReference>
<name>A0A7Y6NLY7_9BURK</name>
<dbReference type="Pfam" id="PF05193">
    <property type="entry name" value="Peptidase_M16_C"/>
    <property type="match status" value="1"/>
</dbReference>
<dbReference type="InterPro" id="IPR050361">
    <property type="entry name" value="MPP/UQCRC_Complex"/>
</dbReference>
<dbReference type="RefSeq" id="WP_176067636.1">
    <property type="nucleotide sequence ID" value="NZ_JABWMJ010000003.1"/>
</dbReference>
<evidence type="ECO:0000256" key="3">
    <source>
        <dbReference type="RuleBase" id="RU004447"/>
    </source>
</evidence>
<protein>
    <submittedName>
        <fullName evidence="6">Insulinase family protein</fullName>
    </submittedName>
</protein>
<proteinExistence type="inferred from homology"/>
<dbReference type="SUPFAM" id="SSF63411">
    <property type="entry name" value="LuxS/MPP-like metallohydrolase"/>
    <property type="match status" value="2"/>
</dbReference>
<reference evidence="6 7" key="1">
    <citation type="submission" date="2020-06" db="EMBL/GenBank/DDBJ databases">
        <title>Schlegella sp. ID0723 isolated from air conditioner.</title>
        <authorList>
            <person name="Kim D.Y."/>
            <person name="Kim D.-U."/>
        </authorList>
    </citation>
    <scope>NUCLEOTIDE SEQUENCE [LARGE SCALE GENOMIC DNA]</scope>
    <source>
        <strain evidence="6 7">ID0723</strain>
    </source>
</reference>
<comment type="caution">
    <text evidence="6">The sequence shown here is derived from an EMBL/GenBank/DDBJ whole genome shotgun (WGS) entry which is preliminary data.</text>
</comment>
<evidence type="ECO:0000313" key="6">
    <source>
        <dbReference type="EMBL" id="NUZ05559.1"/>
    </source>
</evidence>
<dbReference type="EMBL" id="JABWMJ010000003">
    <property type="protein sequence ID" value="NUZ05559.1"/>
    <property type="molecule type" value="Genomic_DNA"/>
</dbReference>
<dbReference type="InterPro" id="IPR001431">
    <property type="entry name" value="Pept_M16_Zn_BS"/>
</dbReference>
<dbReference type="InterPro" id="IPR011249">
    <property type="entry name" value="Metalloenz_LuxS/M16"/>
</dbReference>
<gene>
    <name evidence="6" type="ORF">HQN59_07260</name>
</gene>
<feature type="domain" description="Peptidase M16 C-terminal" evidence="5">
    <location>
        <begin position="173"/>
        <end position="343"/>
    </location>
</feature>
<dbReference type="GO" id="GO:0004222">
    <property type="term" value="F:metalloendopeptidase activity"/>
    <property type="evidence" value="ECO:0007669"/>
    <property type="project" value="InterPro"/>
</dbReference>
<dbReference type="GO" id="GO:0046872">
    <property type="term" value="F:metal ion binding"/>
    <property type="evidence" value="ECO:0007669"/>
    <property type="project" value="InterPro"/>
</dbReference>
<evidence type="ECO:0000256" key="2">
    <source>
        <dbReference type="ARBA" id="ARBA00007261"/>
    </source>
</evidence>
<dbReference type="GO" id="GO:0006508">
    <property type="term" value="P:proteolysis"/>
    <property type="evidence" value="ECO:0007669"/>
    <property type="project" value="InterPro"/>
</dbReference>
<evidence type="ECO:0000259" key="5">
    <source>
        <dbReference type="Pfam" id="PF05193"/>
    </source>
</evidence>
<dbReference type="Pfam" id="PF00675">
    <property type="entry name" value="Peptidase_M16"/>
    <property type="match status" value="1"/>
</dbReference>
<accession>A0A7Y6NLY7</accession>
<evidence type="ECO:0000259" key="4">
    <source>
        <dbReference type="Pfam" id="PF00675"/>
    </source>
</evidence>
<feature type="domain" description="Peptidase M16 N-terminal" evidence="4">
    <location>
        <begin position="19"/>
        <end position="164"/>
    </location>
</feature>
<comment type="cofactor">
    <cofactor evidence="1">
        <name>Zn(2+)</name>
        <dbReference type="ChEBI" id="CHEBI:29105"/>
    </cofactor>
</comment>